<dbReference type="Proteomes" id="UP000531659">
    <property type="component" value="Unassembled WGS sequence"/>
</dbReference>
<gene>
    <name evidence="2" type="ORF">HLQ16_08535</name>
</gene>
<accession>A0A7Y3WSG5</accession>
<dbReference type="RefSeq" id="WP_171296700.1">
    <property type="nucleotide sequence ID" value="NZ_CP087098.1"/>
</dbReference>
<evidence type="ECO:0000313" key="3">
    <source>
        <dbReference type="Proteomes" id="UP000531659"/>
    </source>
</evidence>
<reference evidence="2 3" key="1">
    <citation type="submission" date="2020-05" db="EMBL/GenBank/DDBJ databases">
        <title>Complete genome of Clostridium estertheticum subspecies estertheticum, isolated from Vacuum packed lamb meat from New Zealand imported to Switzerland.</title>
        <authorList>
            <person name="Wambui J."/>
            <person name="Stevens M.J.A."/>
            <person name="Stephan R."/>
        </authorList>
    </citation>
    <scope>NUCLEOTIDE SEQUENCE [LARGE SCALE GENOMIC DNA]</scope>
    <source>
        <strain evidence="2 3">CEST001</strain>
    </source>
</reference>
<dbReference type="EMBL" id="JABEYB010000005">
    <property type="protein sequence ID" value="NNU75973.1"/>
    <property type="molecule type" value="Genomic_DNA"/>
</dbReference>
<feature type="domain" description="Type 4 fimbrial biogenesis protein PilX N-terminal" evidence="1">
    <location>
        <begin position="15"/>
        <end position="63"/>
    </location>
</feature>
<protein>
    <recommendedName>
        <fullName evidence="1">Type 4 fimbrial biogenesis protein PilX N-terminal domain-containing protein</fullName>
    </recommendedName>
</protein>
<evidence type="ECO:0000313" key="2">
    <source>
        <dbReference type="EMBL" id="NNU75973.1"/>
    </source>
</evidence>
<dbReference type="Pfam" id="PF14341">
    <property type="entry name" value="PilX_N"/>
    <property type="match status" value="1"/>
</dbReference>
<dbReference type="InterPro" id="IPR025746">
    <property type="entry name" value="PilX_N_dom"/>
</dbReference>
<organism evidence="2 3">
    <name type="scientific">Clostridium estertheticum</name>
    <dbReference type="NCBI Taxonomy" id="238834"/>
    <lineage>
        <taxon>Bacteria</taxon>
        <taxon>Bacillati</taxon>
        <taxon>Bacillota</taxon>
        <taxon>Clostridia</taxon>
        <taxon>Eubacteriales</taxon>
        <taxon>Clostridiaceae</taxon>
        <taxon>Clostridium</taxon>
    </lineage>
</organism>
<proteinExistence type="predicted"/>
<evidence type="ECO:0000259" key="1">
    <source>
        <dbReference type="Pfam" id="PF14341"/>
    </source>
</evidence>
<comment type="caution">
    <text evidence="2">The sequence shown here is derived from an EMBL/GenBank/DDBJ whole genome shotgun (WGS) entry which is preliminary data.</text>
</comment>
<dbReference type="AlphaFoldDB" id="A0A7Y3WSG5"/>
<sequence length="504" mass="54035">MRRKLFISKTNYGHKGSALLVVLLVMVVVSLLGMTLLTVTASNFKMTGKERDNQAVYYIAEAGCNYKVNDIKTKIMDIYNSTSTSDDFYRQLEIYFALPTPLKSFEITFGKYPEASISVSKLESISAQQRKYIISSKGTIGKWTRTVKAEMLIEWIPKNNSLPEAFIYGNKFKFAGGSVSGSGATIIVNGDLIAADFNGGSYNGISNIYINGSLSLNGSTVIGSSTQPGDIYINGDLNLDGGAKLYGNIHIAGNLNINNGSINSGKVYVQGIGNLKNGTIPGDINIAGDTSIKDATLNGNIYVGGKLTLDNTPSGTFVVNYIGSLTRPQNYSASILSMCKQVSAIPSIKTFVIPSYTISLKDNIWYANNGYTIGGDFNSDITPYTKILVDNYTSPGWQDAIPGRVVIVSKSDITIGNKVSLTGVLVAPNGTVKFDGASFSGVVISKYGFFFTSGGSTLTAMKLSDFYNNSLDMPFEMSGLSGGGDSSTITYKDLIKNVTATKEN</sequence>
<name>A0A7Y3WSG5_9CLOT</name>